<evidence type="ECO:0000256" key="1">
    <source>
        <dbReference type="ARBA" id="ARBA00004141"/>
    </source>
</evidence>
<organism evidence="7 8">
    <name type="scientific">Pseudovirgaria hyperparasitica</name>
    <dbReference type="NCBI Taxonomy" id="470096"/>
    <lineage>
        <taxon>Eukaryota</taxon>
        <taxon>Fungi</taxon>
        <taxon>Dikarya</taxon>
        <taxon>Ascomycota</taxon>
        <taxon>Pezizomycotina</taxon>
        <taxon>Dothideomycetes</taxon>
        <taxon>Dothideomycetes incertae sedis</taxon>
        <taxon>Acrospermales</taxon>
        <taxon>Acrospermaceae</taxon>
        <taxon>Pseudovirgaria</taxon>
    </lineage>
</organism>
<feature type="transmembrane region" description="Helical" evidence="6">
    <location>
        <begin position="230"/>
        <end position="255"/>
    </location>
</feature>
<evidence type="ECO:0000313" key="8">
    <source>
        <dbReference type="Proteomes" id="UP000799437"/>
    </source>
</evidence>
<dbReference type="AlphaFoldDB" id="A0A6A6W117"/>
<dbReference type="OrthoDB" id="5348404at2759"/>
<keyword evidence="4 6" id="KW-0472">Membrane</keyword>
<keyword evidence="2 6" id="KW-0812">Transmembrane</keyword>
<accession>A0A6A6W117</accession>
<feature type="transmembrane region" description="Helical" evidence="6">
    <location>
        <begin position="119"/>
        <end position="138"/>
    </location>
</feature>
<feature type="transmembrane region" description="Helical" evidence="6">
    <location>
        <begin position="158"/>
        <end position="181"/>
    </location>
</feature>
<feature type="transmembrane region" description="Helical" evidence="6">
    <location>
        <begin position="86"/>
        <end position="107"/>
    </location>
</feature>
<reference evidence="7" key="1">
    <citation type="journal article" date="2020" name="Stud. Mycol.">
        <title>101 Dothideomycetes genomes: a test case for predicting lifestyles and emergence of pathogens.</title>
        <authorList>
            <person name="Haridas S."/>
            <person name="Albert R."/>
            <person name="Binder M."/>
            <person name="Bloem J."/>
            <person name="Labutti K."/>
            <person name="Salamov A."/>
            <person name="Andreopoulos B."/>
            <person name="Baker S."/>
            <person name="Barry K."/>
            <person name="Bills G."/>
            <person name="Bluhm B."/>
            <person name="Cannon C."/>
            <person name="Castanera R."/>
            <person name="Culley D."/>
            <person name="Daum C."/>
            <person name="Ezra D."/>
            <person name="Gonzalez J."/>
            <person name="Henrissat B."/>
            <person name="Kuo A."/>
            <person name="Liang C."/>
            <person name="Lipzen A."/>
            <person name="Lutzoni F."/>
            <person name="Magnuson J."/>
            <person name="Mondo S."/>
            <person name="Nolan M."/>
            <person name="Ohm R."/>
            <person name="Pangilinan J."/>
            <person name="Park H.-J."/>
            <person name="Ramirez L."/>
            <person name="Alfaro M."/>
            <person name="Sun H."/>
            <person name="Tritt A."/>
            <person name="Yoshinaga Y."/>
            <person name="Zwiers L.-H."/>
            <person name="Turgeon B."/>
            <person name="Goodwin S."/>
            <person name="Spatafora J."/>
            <person name="Crous P."/>
            <person name="Grigoriev I."/>
        </authorList>
    </citation>
    <scope>NUCLEOTIDE SEQUENCE</scope>
    <source>
        <strain evidence="7">CBS 121739</strain>
    </source>
</reference>
<dbReference type="EMBL" id="ML996577">
    <property type="protein sequence ID" value="KAF2755786.1"/>
    <property type="molecule type" value="Genomic_DNA"/>
</dbReference>
<dbReference type="Pfam" id="PF03619">
    <property type="entry name" value="Solute_trans_a"/>
    <property type="match status" value="1"/>
</dbReference>
<dbReference type="SMART" id="SM01417">
    <property type="entry name" value="Solute_trans_a"/>
    <property type="match status" value="1"/>
</dbReference>
<dbReference type="InterPro" id="IPR005178">
    <property type="entry name" value="Ostalpha/TMEM184C"/>
</dbReference>
<evidence type="ECO:0000256" key="2">
    <source>
        <dbReference type="ARBA" id="ARBA00022692"/>
    </source>
</evidence>
<evidence type="ECO:0000256" key="3">
    <source>
        <dbReference type="ARBA" id="ARBA00022989"/>
    </source>
</evidence>
<dbReference type="RefSeq" id="XP_033598237.1">
    <property type="nucleotide sequence ID" value="XM_033739030.1"/>
</dbReference>
<evidence type="ECO:0000256" key="5">
    <source>
        <dbReference type="SAM" id="MobiDB-lite"/>
    </source>
</evidence>
<feature type="region of interest" description="Disordered" evidence="5">
    <location>
        <begin position="367"/>
        <end position="386"/>
    </location>
</feature>
<dbReference type="GeneID" id="54480084"/>
<dbReference type="Proteomes" id="UP000799437">
    <property type="component" value="Unassembled WGS sequence"/>
</dbReference>
<feature type="transmembrane region" description="Helical" evidence="6">
    <location>
        <begin position="275"/>
        <end position="296"/>
    </location>
</feature>
<keyword evidence="8" id="KW-1185">Reference proteome</keyword>
<protein>
    <submittedName>
        <fullName evidence="7">DUF300-domain-containing protein</fullName>
    </submittedName>
</protein>
<comment type="subcellular location">
    <subcellularLocation>
        <location evidence="1">Membrane</location>
        <topology evidence="1">Multi-pass membrane protein</topology>
    </subcellularLocation>
</comment>
<dbReference type="GO" id="GO:0016020">
    <property type="term" value="C:membrane"/>
    <property type="evidence" value="ECO:0007669"/>
    <property type="project" value="UniProtKB-SubCell"/>
</dbReference>
<keyword evidence="3 6" id="KW-1133">Transmembrane helix</keyword>
<gene>
    <name evidence="7" type="ORF">EJ05DRAFT_115101</name>
</gene>
<feature type="transmembrane region" description="Helical" evidence="6">
    <location>
        <begin position="193"/>
        <end position="218"/>
    </location>
</feature>
<evidence type="ECO:0000256" key="6">
    <source>
        <dbReference type="SAM" id="Phobius"/>
    </source>
</evidence>
<evidence type="ECO:0000313" key="7">
    <source>
        <dbReference type="EMBL" id="KAF2755786.1"/>
    </source>
</evidence>
<dbReference type="PANTHER" id="PTHR23423">
    <property type="entry name" value="ORGANIC SOLUTE TRANSPORTER-RELATED"/>
    <property type="match status" value="1"/>
</dbReference>
<evidence type="ECO:0000256" key="4">
    <source>
        <dbReference type="ARBA" id="ARBA00023136"/>
    </source>
</evidence>
<name>A0A6A6W117_9PEZI</name>
<proteinExistence type="predicted"/>
<feature type="transmembrane region" description="Helical" evidence="6">
    <location>
        <begin position="50"/>
        <end position="74"/>
    </location>
</feature>
<sequence length="386" mass="42698">MSSSAEPQLTDLLSVRHLFHGDDDSHKHICPQELSVPTIPITGSLTFHTLASLISAGAAVFVLVLSVILVSNHARHYAAPREQRQVIRIICIVPFFSVVALLVILAGENGQYVEPARSVGEAVAIASFFLLCAEYVVLVTEGAKRMVRSGRAPWLKKVWYMVLQFLPVSVLLWIFTAATFATGTYCKQSNKLYFAHIWLTVITFVTTFAALLAVIKFYHIMKVELKPQRALLQLCAFKGLVALSVLQSFIINILLSTNTIKPSEHMSYADINEALPSLLISCEMPFFAVFFFYAFGAGRYKAKVTKLESRACFRAIIDAANVSDIFSAFVRGPVGLLREHGQKSRHTQSGEYVGLVASPPHSDTVPIVTRPLRPVSPSPERYEGRV</sequence>